<evidence type="ECO:0000256" key="2">
    <source>
        <dbReference type="ARBA" id="ARBA00012224"/>
    </source>
</evidence>
<dbReference type="InterPro" id="IPR004839">
    <property type="entry name" value="Aminotransferase_I/II_large"/>
</dbReference>
<comment type="similarity">
    <text evidence="5">Belongs to the class-II pyridoxal-phosphate-dependent aminotransferase family. MalY/PatB cystathionine beta-lyase subfamily.</text>
</comment>
<dbReference type="OrthoDB" id="9802872at2"/>
<evidence type="ECO:0000256" key="5">
    <source>
        <dbReference type="ARBA" id="ARBA00037974"/>
    </source>
</evidence>
<dbReference type="AlphaFoldDB" id="A0A2V3WAF5"/>
<dbReference type="Gene3D" id="3.40.640.10">
    <property type="entry name" value="Type I PLP-dependent aspartate aminotransferase-like (Major domain)"/>
    <property type="match status" value="1"/>
</dbReference>
<dbReference type="InterPro" id="IPR027619">
    <property type="entry name" value="C-S_lyase_PatB-like"/>
</dbReference>
<organism evidence="7 8">
    <name type="scientific">Streptohalobacillus salinus</name>
    <dbReference type="NCBI Taxonomy" id="621096"/>
    <lineage>
        <taxon>Bacteria</taxon>
        <taxon>Bacillati</taxon>
        <taxon>Bacillota</taxon>
        <taxon>Bacilli</taxon>
        <taxon>Bacillales</taxon>
        <taxon>Bacillaceae</taxon>
        <taxon>Streptohalobacillus</taxon>
    </lineage>
</organism>
<dbReference type="Gene3D" id="3.90.1150.10">
    <property type="entry name" value="Aspartate Aminotransferase, domain 1"/>
    <property type="match status" value="1"/>
</dbReference>
<reference evidence="7 8" key="1">
    <citation type="submission" date="2018-05" db="EMBL/GenBank/DDBJ databases">
        <title>Genomic Encyclopedia of Type Strains, Phase IV (KMG-IV): sequencing the most valuable type-strain genomes for metagenomic binning, comparative biology and taxonomic classification.</title>
        <authorList>
            <person name="Goeker M."/>
        </authorList>
    </citation>
    <scope>NUCLEOTIDE SEQUENCE [LARGE SCALE GENOMIC DNA]</scope>
    <source>
        <strain evidence="7 8">DSM 22440</strain>
    </source>
</reference>
<comment type="cofactor">
    <cofactor evidence="1">
        <name>pyridoxal 5'-phosphate</name>
        <dbReference type="ChEBI" id="CHEBI:597326"/>
    </cofactor>
</comment>
<dbReference type="SUPFAM" id="SSF53383">
    <property type="entry name" value="PLP-dependent transferases"/>
    <property type="match status" value="1"/>
</dbReference>
<evidence type="ECO:0000259" key="6">
    <source>
        <dbReference type="Pfam" id="PF00155"/>
    </source>
</evidence>
<dbReference type="Proteomes" id="UP000247922">
    <property type="component" value="Unassembled WGS sequence"/>
</dbReference>
<dbReference type="RefSeq" id="WP_110251170.1">
    <property type="nucleotide sequence ID" value="NZ_QJJR01000005.1"/>
</dbReference>
<comment type="caution">
    <text evidence="7">The sequence shown here is derived from an EMBL/GenBank/DDBJ whole genome shotgun (WGS) entry which is preliminary data.</text>
</comment>
<dbReference type="EMBL" id="QJJR01000005">
    <property type="protein sequence ID" value="PXW91387.1"/>
    <property type="molecule type" value="Genomic_DNA"/>
</dbReference>
<protein>
    <recommendedName>
        <fullName evidence="2">cysteine-S-conjugate beta-lyase</fullName>
        <ecNumber evidence="2">4.4.1.13</ecNumber>
    </recommendedName>
</protein>
<dbReference type="PANTHER" id="PTHR43525">
    <property type="entry name" value="PROTEIN MALY"/>
    <property type="match status" value="1"/>
</dbReference>
<dbReference type="GO" id="GO:0030170">
    <property type="term" value="F:pyridoxal phosphate binding"/>
    <property type="evidence" value="ECO:0007669"/>
    <property type="project" value="InterPro"/>
</dbReference>
<gene>
    <name evidence="7" type="ORF">DES38_1056</name>
</gene>
<evidence type="ECO:0000256" key="1">
    <source>
        <dbReference type="ARBA" id="ARBA00001933"/>
    </source>
</evidence>
<dbReference type="InterPro" id="IPR015421">
    <property type="entry name" value="PyrdxlP-dep_Trfase_major"/>
</dbReference>
<name>A0A2V3WAF5_9BACI</name>
<dbReference type="InterPro" id="IPR051798">
    <property type="entry name" value="Class-II_PLP-Dep_Aminotrans"/>
</dbReference>
<dbReference type="PANTHER" id="PTHR43525:SF1">
    <property type="entry name" value="PROTEIN MALY"/>
    <property type="match status" value="1"/>
</dbReference>
<dbReference type="InterPro" id="IPR015424">
    <property type="entry name" value="PyrdxlP-dep_Trfase"/>
</dbReference>
<dbReference type="GO" id="GO:0047804">
    <property type="term" value="F:cysteine-S-conjugate beta-lyase activity"/>
    <property type="evidence" value="ECO:0007669"/>
    <property type="project" value="UniProtKB-EC"/>
</dbReference>
<accession>A0A2V3WAF5</accession>
<dbReference type="Pfam" id="PF00155">
    <property type="entry name" value="Aminotran_1_2"/>
    <property type="match status" value="1"/>
</dbReference>
<evidence type="ECO:0000313" key="8">
    <source>
        <dbReference type="Proteomes" id="UP000247922"/>
    </source>
</evidence>
<dbReference type="CDD" id="cd00609">
    <property type="entry name" value="AAT_like"/>
    <property type="match status" value="1"/>
</dbReference>
<evidence type="ECO:0000256" key="3">
    <source>
        <dbReference type="ARBA" id="ARBA00022898"/>
    </source>
</evidence>
<dbReference type="EC" id="4.4.1.13" evidence="2"/>
<keyword evidence="8" id="KW-1185">Reference proteome</keyword>
<evidence type="ECO:0000256" key="4">
    <source>
        <dbReference type="ARBA" id="ARBA00023239"/>
    </source>
</evidence>
<dbReference type="NCBIfam" id="TIGR04350">
    <property type="entry name" value="C_S_lyase_PatB"/>
    <property type="match status" value="1"/>
</dbReference>
<dbReference type="InterPro" id="IPR015422">
    <property type="entry name" value="PyrdxlP-dep_Trfase_small"/>
</dbReference>
<evidence type="ECO:0000313" key="7">
    <source>
        <dbReference type="EMBL" id="PXW91387.1"/>
    </source>
</evidence>
<sequence length="392" mass="44343">MTSFKHLPNRHNTRSVKWDKVKAIYGDADVQPLWVADMDLEIAEPIKQALKDRVDHGVFGYTFTDDLLDQLVTNWLDTQHDFNVSTASLIYSPGVLETIHMTILTQTEEHDKVLIQTPVYFPFHSMIKNHNRELVKNPLINTNGHYTIDFEDLEAKFKDGVKAMIFCSPHNPVGRVWTEPELKRVLELAEAYNVLIISDEIHADLVYQGSKHIPIGSLDSPIQEQIITLMSPTKSFNLAGLQVSYAIVPDKKVRMQLRHAFSKYGITMLNTLGITALEAAYSNGKHWLDDLLKLLATNKQLVEDTFENEPLVQVTKAEGTYLLWLDLNALNLDHDTLKTWMETEAKLGLNSGITFGENGSGFMRMNIASPTAYIKEALDKLTDALAKHKKNA</sequence>
<keyword evidence="3" id="KW-0663">Pyridoxal phosphate</keyword>
<feature type="domain" description="Aminotransferase class I/classII large" evidence="6">
    <location>
        <begin position="42"/>
        <end position="381"/>
    </location>
</feature>
<proteinExistence type="inferred from homology"/>
<keyword evidence="4 7" id="KW-0456">Lyase</keyword>